<evidence type="ECO:0000259" key="5">
    <source>
        <dbReference type="Pfam" id="PF04542"/>
    </source>
</evidence>
<evidence type="ECO:0000256" key="3">
    <source>
        <dbReference type="ARBA" id="ARBA00023082"/>
    </source>
</evidence>
<dbReference type="AlphaFoldDB" id="L0G4E0"/>
<dbReference type="InterPro" id="IPR036388">
    <property type="entry name" value="WH-like_DNA-bd_sf"/>
</dbReference>
<accession>L0G4E0</accession>
<dbReference type="HOGENOM" id="CLU_047691_4_3_10"/>
<protein>
    <submittedName>
        <fullName evidence="7">RNA polymerase sigma-70 factor, expansion family 1</fullName>
    </submittedName>
</protein>
<keyword evidence="2" id="KW-0805">Transcription regulation</keyword>
<dbReference type="PATRIC" id="fig|926556.3.peg.4428"/>
<dbReference type="OrthoDB" id="1524077at2"/>
<dbReference type="Pfam" id="PF08281">
    <property type="entry name" value="Sigma70_r4_2"/>
    <property type="match status" value="1"/>
</dbReference>
<dbReference type="CDD" id="cd06171">
    <property type="entry name" value="Sigma70_r4"/>
    <property type="match status" value="1"/>
</dbReference>
<dbReference type="InterPro" id="IPR013325">
    <property type="entry name" value="RNA_pol_sigma_r2"/>
</dbReference>
<dbReference type="GO" id="GO:0003677">
    <property type="term" value="F:DNA binding"/>
    <property type="evidence" value="ECO:0007669"/>
    <property type="project" value="InterPro"/>
</dbReference>
<name>L0G4E0_ECHVK</name>
<feature type="domain" description="RNA polymerase sigma-70 region 2" evidence="5">
    <location>
        <begin position="23"/>
        <end position="87"/>
    </location>
</feature>
<dbReference type="GO" id="GO:0006352">
    <property type="term" value="P:DNA-templated transcription initiation"/>
    <property type="evidence" value="ECO:0007669"/>
    <property type="project" value="InterPro"/>
</dbReference>
<feature type="domain" description="RNA polymerase sigma factor 70 region 4 type 2" evidence="6">
    <location>
        <begin position="119"/>
        <end position="171"/>
    </location>
</feature>
<dbReference type="PANTHER" id="PTHR43133">
    <property type="entry name" value="RNA POLYMERASE ECF-TYPE SIGMA FACTO"/>
    <property type="match status" value="1"/>
</dbReference>
<dbReference type="Gene3D" id="1.10.1740.10">
    <property type="match status" value="1"/>
</dbReference>
<dbReference type="InterPro" id="IPR014284">
    <property type="entry name" value="RNA_pol_sigma-70_dom"/>
</dbReference>
<keyword evidence="8" id="KW-1185">Reference proteome</keyword>
<keyword evidence="3" id="KW-0731">Sigma factor</keyword>
<evidence type="ECO:0000313" key="8">
    <source>
        <dbReference type="Proteomes" id="UP000010796"/>
    </source>
</evidence>
<dbReference type="InterPro" id="IPR039425">
    <property type="entry name" value="RNA_pol_sigma-70-like"/>
</dbReference>
<keyword evidence="4" id="KW-0804">Transcription</keyword>
<dbReference type="Pfam" id="PF04542">
    <property type="entry name" value="Sigma70_r2"/>
    <property type="match status" value="1"/>
</dbReference>
<dbReference type="InterPro" id="IPR014327">
    <property type="entry name" value="RNA_pol_sigma70_bacteroid"/>
</dbReference>
<dbReference type="KEGG" id="evi:Echvi_4205"/>
<dbReference type="InterPro" id="IPR013249">
    <property type="entry name" value="RNA_pol_sigma70_r4_t2"/>
</dbReference>
<dbReference type="EMBL" id="CP003346">
    <property type="protein sequence ID" value="AGA80402.1"/>
    <property type="molecule type" value="Genomic_DNA"/>
</dbReference>
<reference evidence="8" key="1">
    <citation type="submission" date="2012-02" db="EMBL/GenBank/DDBJ databases">
        <title>The complete genome of Echinicola vietnamensis DSM 17526.</title>
        <authorList>
            <person name="Lucas S."/>
            <person name="Copeland A."/>
            <person name="Lapidus A."/>
            <person name="Glavina del Rio T."/>
            <person name="Dalin E."/>
            <person name="Tice H."/>
            <person name="Bruce D."/>
            <person name="Goodwin L."/>
            <person name="Pitluck S."/>
            <person name="Peters L."/>
            <person name="Ovchinnikova G."/>
            <person name="Teshima H."/>
            <person name="Kyrpides N."/>
            <person name="Mavromatis K."/>
            <person name="Ivanova N."/>
            <person name="Brettin T."/>
            <person name="Detter J.C."/>
            <person name="Han C."/>
            <person name="Larimer F."/>
            <person name="Land M."/>
            <person name="Hauser L."/>
            <person name="Markowitz V."/>
            <person name="Cheng J.-F."/>
            <person name="Hugenholtz P."/>
            <person name="Woyke T."/>
            <person name="Wu D."/>
            <person name="Brambilla E."/>
            <person name="Klenk H.-P."/>
            <person name="Eisen J.A."/>
        </authorList>
    </citation>
    <scope>NUCLEOTIDE SEQUENCE [LARGE SCALE GENOMIC DNA]</scope>
    <source>
        <strain evidence="8">DSM 17526 / LMG 23754 / KMM 6221</strain>
    </source>
</reference>
<evidence type="ECO:0000256" key="4">
    <source>
        <dbReference type="ARBA" id="ARBA00023163"/>
    </source>
</evidence>
<dbReference type="NCBIfam" id="TIGR02937">
    <property type="entry name" value="sigma70-ECF"/>
    <property type="match status" value="1"/>
</dbReference>
<dbReference type="STRING" id="926556.Echvi_4205"/>
<dbReference type="Gene3D" id="1.10.10.10">
    <property type="entry name" value="Winged helix-like DNA-binding domain superfamily/Winged helix DNA-binding domain"/>
    <property type="match status" value="1"/>
</dbReference>
<dbReference type="PANTHER" id="PTHR43133:SF46">
    <property type="entry name" value="RNA POLYMERASE SIGMA-70 FACTOR ECF SUBFAMILY"/>
    <property type="match status" value="1"/>
</dbReference>
<evidence type="ECO:0000256" key="2">
    <source>
        <dbReference type="ARBA" id="ARBA00023015"/>
    </source>
</evidence>
<evidence type="ECO:0000259" key="6">
    <source>
        <dbReference type="Pfam" id="PF08281"/>
    </source>
</evidence>
<evidence type="ECO:0000313" key="7">
    <source>
        <dbReference type="EMBL" id="AGA80402.1"/>
    </source>
</evidence>
<dbReference type="eggNOG" id="COG1595">
    <property type="taxonomic scope" value="Bacteria"/>
</dbReference>
<proteinExistence type="inferred from homology"/>
<evidence type="ECO:0000256" key="1">
    <source>
        <dbReference type="ARBA" id="ARBA00010641"/>
    </source>
</evidence>
<dbReference type="RefSeq" id="WP_015267935.1">
    <property type="nucleotide sequence ID" value="NC_019904.1"/>
</dbReference>
<dbReference type="GO" id="GO:0016987">
    <property type="term" value="F:sigma factor activity"/>
    <property type="evidence" value="ECO:0007669"/>
    <property type="project" value="UniProtKB-KW"/>
</dbReference>
<gene>
    <name evidence="7" type="ordered locus">Echvi_4205</name>
</gene>
<sequence>MGQIENLTISNLKKKTEEGFDYLYHRYYKNLVNYAFTFLLDSSEAEDLVQNLFIHFWENLESFQLKGTLDGFFYTSVKNRCLNKLKSIDVYDKHKILYIEAMLVHLSREEEIDKNVLEEELLMAISNLPVQAREIIVLKYFKGQKIAEIAETLNLSENTVKTQLKRGKSKLRNEMNPKLFSIFFL</sequence>
<dbReference type="InterPro" id="IPR007627">
    <property type="entry name" value="RNA_pol_sigma70_r2"/>
</dbReference>
<comment type="similarity">
    <text evidence="1">Belongs to the sigma-70 factor family. ECF subfamily.</text>
</comment>
<dbReference type="SUPFAM" id="SSF88659">
    <property type="entry name" value="Sigma3 and sigma4 domains of RNA polymerase sigma factors"/>
    <property type="match status" value="1"/>
</dbReference>
<dbReference type="Proteomes" id="UP000010796">
    <property type="component" value="Chromosome"/>
</dbReference>
<dbReference type="SUPFAM" id="SSF88946">
    <property type="entry name" value="Sigma2 domain of RNA polymerase sigma factors"/>
    <property type="match status" value="1"/>
</dbReference>
<dbReference type="InterPro" id="IPR013324">
    <property type="entry name" value="RNA_pol_sigma_r3/r4-like"/>
</dbReference>
<dbReference type="NCBIfam" id="TIGR02985">
    <property type="entry name" value="Sig70_bacteroi1"/>
    <property type="match status" value="1"/>
</dbReference>
<organism evidence="7 8">
    <name type="scientific">Echinicola vietnamensis (strain DSM 17526 / LMG 23754 / KMM 6221)</name>
    <dbReference type="NCBI Taxonomy" id="926556"/>
    <lineage>
        <taxon>Bacteria</taxon>
        <taxon>Pseudomonadati</taxon>
        <taxon>Bacteroidota</taxon>
        <taxon>Cytophagia</taxon>
        <taxon>Cytophagales</taxon>
        <taxon>Cyclobacteriaceae</taxon>
        <taxon>Echinicola</taxon>
    </lineage>
</organism>